<name>A0AAV3YRH0_9GAST</name>
<organism evidence="2 3">
    <name type="scientific">Plakobranchus ocellatus</name>
    <dbReference type="NCBI Taxonomy" id="259542"/>
    <lineage>
        <taxon>Eukaryota</taxon>
        <taxon>Metazoa</taxon>
        <taxon>Spiralia</taxon>
        <taxon>Lophotrochozoa</taxon>
        <taxon>Mollusca</taxon>
        <taxon>Gastropoda</taxon>
        <taxon>Heterobranchia</taxon>
        <taxon>Euthyneura</taxon>
        <taxon>Panpulmonata</taxon>
        <taxon>Sacoglossa</taxon>
        <taxon>Placobranchoidea</taxon>
        <taxon>Plakobranchidae</taxon>
        <taxon>Plakobranchus</taxon>
    </lineage>
</organism>
<evidence type="ECO:0000313" key="2">
    <source>
        <dbReference type="EMBL" id="GFN85531.1"/>
    </source>
</evidence>
<feature type="compositionally biased region" description="Polar residues" evidence="1">
    <location>
        <begin position="996"/>
        <end position="1006"/>
    </location>
</feature>
<feature type="region of interest" description="Disordered" evidence="1">
    <location>
        <begin position="1244"/>
        <end position="1327"/>
    </location>
</feature>
<feature type="compositionally biased region" description="Basic and acidic residues" evidence="1">
    <location>
        <begin position="760"/>
        <end position="785"/>
    </location>
</feature>
<reference evidence="2 3" key="1">
    <citation type="journal article" date="2021" name="Elife">
        <title>Chloroplast acquisition without the gene transfer in kleptoplastic sea slugs, Plakobranchus ocellatus.</title>
        <authorList>
            <person name="Maeda T."/>
            <person name="Takahashi S."/>
            <person name="Yoshida T."/>
            <person name="Shimamura S."/>
            <person name="Takaki Y."/>
            <person name="Nagai Y."/>
            <person name="Toyoda A."/>
            <person name="Suzuki Y."/>
            <person name="Arimoto A."/>
            <person name="Ishii H."/>
            <person name="Satoh N."/>
            <person name="Nishiyama T."/>
            <person name="Hasebe M."/>
            <person name="Maruyama T."/>
            <person name="Minagawa J."/>
            <person name="Obokata J."/>
            <person name="Shigenobu S."/>
        </authorList>
    </citation>
    <scope>NUCLEOTIDE SEQUENCE [LARGE SCALE GENOMIC DNA]</scope>
</reference>
<proteinExistence type="predicted"/>
<sequence length="1327" mass="142993">MYSVVEPLLRTAARFNANTSTGFSENGSDCGSHFSVKDHEDKETSLDRLFSNVGNHVYKNGVVKPAVNGTTQVAVETATTTATTTSVLSSLPKRTMVHPARRVLEEREYGGGVFRSVSFDERAEWNYDQRSSSSSLDKVNEHEGNIGRNERTGGEEGGNKESVSMDKISTMTLTEFKSLLSSSLSVQDNLQSAPQNGLMCGSSSARSSAGSGDFSQQQPNWDSLREKARSVRDSISTSVNNRRAAGAGSTPRRSLPQSPDDPAPPSYFERPKTPQALKRNRNPSSGRTSPVSRPKTPTSISRPKTPTSSISRPKTPTSGIARPKTPSSAPREEYRMSRPKTPSQVKRDAVAKVAGAISNWVDSRPEVANPDRPPSAASRPKTPTSRPKTPTRQQVSRQWTSGEDGDADIDDDLDDDEDNAELSNFETSRAVPAAARDRPATPSRIPKPCFTPRPTTPKISSIPVPIDTSSTIVSRERSHTVPATSSSTLTSQEQEIILRQQQLLRLQEELEEAQIRADEERRKLEQNQRRQEQENQISQLRQQSHASRPNFLPTNSLTRSDSNASSGMSPSEFAQSPASINGDKNFPPKNKIAVSRKLPLPRGSSEDSGSVSRSYREIHSTRRCVTPGPGSGESRTQPSRAVTPGPREKWTIGKQPGCSAGVGKAPQHRRGSLNTGFVAARENSSCRGVSNISDTSNNVHNTNCISQNLSNGISFTNEITFSDDEEINELVRNTALMNATPGATQSADSSRVRSASVDARQLERQSARRNSKGGEEVLMIRRDSSGGHAIDMLSNNSNNRVSAGRDKPVASNIIRRPQTNSSIKSTTTAASSAATNRFRSQTPDPSMFRQKLVPSGGKAAPGARPTTPSADSHARGGSNTKKSLNRTEAWVDSTLSDPKRKLPTKPRRTKTGMAGEIMASELAPRPLEEIQALLSTPRDGVGGSAVDATALDAPPEDPEMFRKMEKLFEKYREMELRASVNETPGVPAAQGPAAGKSSSDAQSSGRPGSLKSSGGGASSSGKPPVSVRTSSSGSQASNSGSIGVRASTSRQNSANSADSENARYRRASSVPHQYRRSASTTTSALNSPSVELKEFSEGSGFCTNASSINERPRAISHGEAEQKRLENSLMDIDPETAKNPTALITKIKEILKVRPRRDENTKIARTRIPAPSSLSRANRSKSVSNLYNGGVDEQRASPGQGMSSSGRGVLKHTSSSNTRSQLSKANSGSSGNIAYSEFVFNDEDEKTDNVPELSRAWSVKSDSSDSQTRSETPIPKLATPLTTGRSTLISRMGRSFSQDKENNLSNSQTSLSGKSTFSTTEEDADYV</sequence>
<feature type="region of interest" description="Disordered" evidence="1">
    <location>
        <begin position="1162"/>
        <end position="1229"/>
    </location>
</feature>
<feature type="compositionally biased region" description="Low complexity" evidence="1">
    <location>
        <begin position="421"/>
        <end position="434"/>
    </location>
</feature>
<feature type="compositionally biased region" description="Low complexity" evidence="1">
    <location>
        <begin position="602"/>
        <end position="613"/>
    </location>
</feature>
<feature type="compositionally biased region" description="Polar residues" evidence="1">
    <location>
        <begin position="1172"/>
        <end position="1187"/>
    </location>
</feature>
<feature type="region of interest" description="Disordered" evidence="1">
    <location>
        <begin position="740"/>
        <end position="908"/>
    </location>
</feature>
<feature type="compositionally biased region" description="Polar residues" evidence="1">
    <location>
        <begin position="537"/>
        <end position="579"/>
    </location>
</feature>
<feature type="region of interest" description="Disordered" evidence="1">
    <location>
        <begin position="936"/>
        <end position="960"/>
    </location>
</feature>
<feature type="region of interest" description="Disordered" evidence="1">
    <location>
        <begin position="978"/>
        <end position="1122"/>
    </location>
</feature>
<feature type="compositionally biased region" description="Low complexity" evidence="1">
    <location>
        <begin position="201"/>
        <end position="212"/>
    </location>
</feature>
<feature type="compositionally biased region" description="Basic and acidic residues" evidence="1">
    <location>
        <begin position="520"/>
        <end position="533"/>
    </location>
</feature>
<feature type="compositionally biased region" description="Polar residues" evidence="1">
    <location>
        <begin position="1260"/>
        <end position="1271"/>
    </location>
</feature>
<feature type="compositionally biased region" description="Polar residues" evidence="1">
    <location>
        <begin position="1303"/>
        <end position="1319"/>
    </location>
</feature>
<feature type="compositionally biased region" description="Basic and acidic residues" evidence="1">
    <location>
        <begin position="138"/>
        <end position="159"/>
    </location>
</feature>
<feature type="compositionally biased region" description="Basic and acidic residues" evidence="1">
    <location>
        <begin position="223"/>
        <end position="232"/>
    </location>
</feature>
<comment type="caution">
    <text evidence="2">The sequence shown here is derived from an EMBL/GenBank/DDBJ whole genome shotgun (WGS) entry which is preliminary data.</text>
</comment>
<feature type="region of interest" description="Disordered" evidence="1">
    <location>
        <begin position="520"/>
        <end position="670"/>
    </location>
</feature>
<feature type="compositionally biased region" description="Basic and acidic residues" evidence="1">
    <location>
        <begin position="1110"/>
        <end position="1122"/>
    </location>
</feature>
<feature type="compositionally biased region" description="Low complexity" evidence="1">
    <location>
        <begin position="819"/>
        <end position="835"/>
    </location>
</feature>
<dbReference type="EMBL" id="BLXT01001417">
    <property type="protein sequence ID" value="GFN85531.1"/>
    <property type="molecule type" value="Genomic_DNA"/>
</dbReference>
<evidence type="ECO:0000313" key="3">
    <source>
        <dbReference type="Proteomes" id="UP000735302"/>
    </source>
</evidence>
<feature type="region of interest" description="Disordered" evidence="1">
    <location>
        <begin position="127"/>
        <end position="162"/>
    </location>
</feature>
<feature type="compositionally biased region" description="Low complexity" evidence="1">
    <location>
        <begin position="484"/>
        <end position="494"/>
    </location>
</feature>
<feature type="compositionally biased region" description="Polar residues" evidence="1">
    <location>
        <begin position="1280"/>
        <end position="1289"/>
    </location>
</feature>
<feature type="compositionally biased region" description="Low complexity" evidence="1">
    <location>
        <begin position="746"/>
        <end position="759"/>
    </location>
</feature>
<feature type="compositionally biased region" description="Polar residues" evidence="1">
    <location>
        <begin position="1046"/>
        <end position="1059"/>
    </location>
</feature>
<protein>
    <submittedName>
        <fullName evidence="2">Gas2-like protein 2</fullName>
    </submittedName>
</protein>
<feature type="compositionally biased region" description="Polar residues" evidence="1">
    <location>
        <begin position="282"/>
        <end position="318"/>
    </location>
</feature>
<feature type="compositionally biased region" description="Acidic residues" evidence="1">
    <location>
        <begin position="403"/>
        <end position="420"/>
    </location>
</feature>
<gene>
    <name evidence="2" type="ORF">PoB_001203700</name>
</gene>
<feature type="compositionally biased region" description="Polar residues" evidence="1">
    <location>
        <begin position="1200"/>
        <end position="1229"/>
    </location>
</feature>
<evidence type="ECO:0000256" key="1">
    <source>
        <dbReference type="SAM" id="MobiDB-lite"/>
    </source>
</evidence>
<accession>A0AAV3YRH0</accession>
<feature type="region of interest" description="Disordered" evidence="1">
    <location>
        <begin position="194"/>
        <end position="494"/>
    </location>
</feature>
<feature type="compositionally biased region" description="Low complexity" evidence="1">
    <location>
        <begin position="1019"/>
        <end position="1043"/>
    </location>
</feature>
<dbReference type="Proteomes" id="UP000735302">
    <property type="component" value="Unassembled WGS sequence"/>
</dbReference>
<keyword evidence="3" id="KW-1185">Reference proteome</keyword>
<feature type="compositionally biased region" description="Polar residues" evidence="1">
    <location>
        <begin position="1076"/>
        <end position="1089"/>
    </location>
</feature>
<feature type="compositionally biased region" description="Low complexity" evidence="1">
    <location>
        <begin position="984"/>
        <end position="995"/>
    </location>
</feature>
<feature type="compositionally biased region" description="Polar residues" evidence="1">
    <location>
        <begin position="128"/>
        <end position="137"/>
    </location>
</feature>
<feature type="compositionally biased region" description="Low complexity" evidence="1">
    <location>
        <begin position="378"/>
        <end position="392"/>
    </location>
</feature>